<feature type="transmembrane region" description="Helical" evidence="2">
    <location>
        <begin position="556"/>
        <end position="575"/>
    </location>
</feature>
<evidence type="ECO:0000313" key="3">
    <source>
        <dbReference type="EMBL" id="SPJ90375.1"/>
    </source>
</evidence>
<organism evidence="3 4">
    <name type="scientific">Fusarium torulosum</name>
    <dbReference type="NCBI Taxonomy" id="33205"/>
    <lineage>
        <taxon>Eukaryota</taxon>
        <taxon>Fungi</taxon>
        <taxon>Dikarya</taxon>
        <taxon>Ascomycota</taxon>
        <taxon>Pezizomycotina</taxon>
        <taxon>Sordariomycetes</taxon>
        <taxon>Hypocreomycetidae</taxon>
        <taxon>Hypocreales</taxon>
        <taxon>Nectriaceae</taxon>
        <taxon>Fusarium</taxon>
    </lineage>
</organism>
<feature type="transmembrane region" description="Helical" evidence="2">
    <location>
        <begin position="355"/>
        <end position="377"/>
    </location>
</feature>
<name>A0AAE8MMG1_9HYPO</name>
<feature type="compositionally biased region" description="Basic and acidic residues" evidence="1">
    <location>
        <begin position="18"/>
        <end position="30"/>
    </location>
</feature>
<keyword evidence="4" id="KW-1185">Reference proteome</keyword>
<keyword evidence="2" id="KW-1133">Transmembrane helix</keyword>
<feature type="transmembrane region" description="Helical" evidence="2">
    <location>
        <begin position="130"/>
        <end position="152"/>
    </location>
</feature>
<feature type="transmembrane region" description="Helical" evidence="2">
    <location>
        <begin position="260"/>
        <end position="281"/>
    </location>
</feature>
<evidence type="ECO:0000256" key="1">
    <source>
        <dbReference type="SAM" id="MobiDB-lite"/>
    </source>
</evidence>
<keyword evidence="2" id="KW-0812">Transmembrane</keyword>
<dbReference type="EMBL" id="ONZP01000747">
    <property type="protein sequence ID" value="SPJ90375.1"/>
    <property type="molecule type" value="Genomic_DNA"/>
</dbReference>
<evidence type="ECO:0000313" key="4">
    <source>
        <dbReference type="Proteomes" id="UP001187734"/>
    </source>
</evidence>
<feature type="region of interest" description="Disordered" evidence="1">
    <location>
        <begin position="1"/>
        <end position="44"/>
    </location>
</feature>
<comment type="caution">
    <text evidence="3">The sequence shown here is derived from an EMBL/GenBank/DDBJ whole genome shotgun (WGS) entry which is preliminary data.</text>
</comment>
<reference evidence="3" key="1">
    <citation type="submission" date="2018-03" db="EMBL/GenBank/DDBJ databases">
        <authorList>
            <person name="Guldener U."/>
        </authorList>
    </citation>
    <scope>NUCLEOTIDE SEQUENCE</scope>
</reference>
<sequence length="643" mass="71741">MERQKLTRPDLDSTITDENEHLLSREDEPGQHGSLHQFSRHVDQRGPDVCTESYELQQWRSTIKNTKINETQILLEAETECAGLISPPAQESDVNKPQREEDYEVASTHSEQNNTTDQNYDFNTSTRLQCVIGVIIGGFLALACIASGIYVLATQKEKIALHVDLDTTAREVLSLVFNIILTFCIDSMAFVHSVSLRWALYSEHQLEFNTNLRLFTSSTKSGPNRWYANIFSMICLILCYGASSYLLLPDYMNGVFINGFALLVLGLALLGHASLSTWCLWTRSDSILTWSSNPLSNCLAAVQNGMLQRHNGRCMRSVHDRNPSSLQLCADIDAQPIRPRQKQENMYKLSRRIRIIIWLLWTLVILAIGWMFTILGLDLAYAADNGLHCPPSTASLKWEILSPGGCGSNMASLSMSPSSQSPEGYNKYPLLQVFLGLLFISAVQATQSIALHCTELLVNISRDETMWRNAYDNTSKNRKGPKGSLLASDALKNAISSWEYIILSLFKSLLHWSVGQAVQPSFETEIPENISTMDLASLNEEKTMVGVIFYMVYTRLLLYAVLAILVASFATFLALRKRSGPQPATMGHLQTIADLVDDWTPSENGRIYWGDKGENSTSAVHHAGTSFKLETLGQISPDALYAS</sequence>
<evidence type="ECO:0000256" key="2">
    <source>
        <dbReference type="SAM" id="Phobius"/>
    </source>
</evidence>
<accession>A0AAE8MMG1</accession>
<keyword evidence="2" id="KW-0472">Membrane</keyword>
<feature type="transmembrane region" description="Helical" evidence="2">
    <location>
        <begin position="172"/>
        <end position="191"/>
    </location>
</feature>
<dbReference type="AlphaFoldDB" id="A0AAE8MMG1"/>
<proteinExistence type="predicted"/>
<gene>
    <name evidence="3" type="ORF">FTOL_13256</name>
</gene>
<feature type="compositionally biased region" description="Basic and acidic residues" evidence="1">
    <location>
        <begin position="1"/>
        <end position="11"/>
    </location>
</feature>
<protein>
    <submittedName>
        <fullName evidence="3">Uncharacterized protein</fullName>
    </submittedName>
</protein>
<feature type="transmembrane region" description="Helical" evidence="2">
    <location>
        <begin position="433"/>
        <end position="458"/>
    </location>
</feature>
<dbReference type="Proteomes" id="UP001187734">
    <property type="component" value="Unassembled WGS sequence"/>
</dbReference>
<feature type="transmembrane region" description="Helical" evidence="2">
    <location>
        <begin position="226"/>
        <end position="248"/>
    </location>
</feature>